<dbReference type="Proteomes" id="UP000194432">
    <property type="component" value="Chromosome 1"/>
</dbReference>
<sequence>MQLIFDIETIPSQHPDAKAQARASIKPPGTLKKPESIAAWWDTEADTATEEAYRRQSLDGGLAGEIVSIAAVTGDGREWVHCRPQGESEAALLAAFGEQVGRWIDDDARAVADGFNYAQDPYLIAHNAAFDLGFLWRRCVVNRVRLPFKVPAPSARAGKDYGDTMLTWAGYGNRVSLDALCRALGIPSPKDGGIDGAGVYDAWQAGRCEEIAAYNLRDAVATADVWHRLNGGGTWQD</sequence>
<feature type="domain" description="Predicted 3'-5' exonuclease PolB-like" evidence="1">
    <location>
        <begin position="130"/>
        <end position="229"/>
    </location>
</feature>
<dbReference type="InterPro" id="IPR019288">
    <property type="entry name" value="3'-5'_exonuclease_PolB-like"/>
</dbReference>
<dbReference type="EMBL" id="CP021361">
    <property type="protein sequence ID" value="ART52656.1"/>
    <property type="molecule type" value="Genomic_DNA"/>
</dbReference>
<reference evidence="2 3" key="1">
    <citation type="submission" date="2017-05" db="EMBL/GenBank/DDBJ databases">
        <title>Polyphasic characterization of four soil-derived phenanthrene-degrading Acidovorax strains and proposal of Acidovorax phenanthrenivorans sp. nov.</title>
        <authorList>
            <person name="Singleton D.R."/>
            <person name="Lee J."/>
            <person name="Dickey A.N."/>
            <person name="Stroud A."/>
            <person name="Scholl E.H."/>
            <person name="Wright F.A."/>
            <person name="Aitken M.D."/>
        </authorList>
    </citation>
    <scope>NUCLEOTIDE SEQUENCE [LARGE SCALE GENOMIC DNA]</scope>
    <source>
        <strain evidence="2">NA3</strain>
    </source>
</reference>
<dbReference type="GO" id="GO:0003676">
    <property type="term" value="F:nucleic acid binding"/>
    <property type="evidence" value="ECO:0007669"/>
    <property type="project" value="InterPro"/>
</dbReference>
<dbReference type="SUPFAM" id="SSF53098">
    <property type="entry name" value="Ribonuclease H-like"/>
    <property type="match status" value="1"/>
</dbReference>
<accession>A0A240U4A1</accession>
<keyword evidence="3" id="KW-1185">Reference proteome</keyword>
<dbReference type="RefSeq" id="WP_094098467.1">
    <property type="nucleotide sequence ID" value="NZ_CP021361.1"/>
</dbReference>
<dbReference type="AlphaFoldDB" id="A0A240U4A1"/>
<proteinExistence type="predicted"/>
<gene>
    <name evidence="2" type="ORF">CBP34_14670</name>
</gene>
<dbReference type="InterPro" id="IPR012337">
    <property type="entry name" value="RNaseH-like_sf"/>
</dbReference>
<dbReference type="KEGG" id="acin:CBP34_14670"/>
<evidence type="ECO:0000313" key="3">
    <source>
        <dbReference type="Proteomes" id="UP000194432"/>
    </source>
</evidence>
<protein>
    <recommendedName>
        <fullName evidence="1">Predicted 3'-5' exonuclease PolB-like domain-containing protein</fullName>
    </recommendedName>
</protein>
<name>A0A240U4A1_9BURK</name>
<evidence type="ECO:0000259" key="1">
    <source>
        <dbReference type="Pfam" id="PF10108"/>
    </source>
</evidence>
<dbReference type="Gene3D" id="3.30.420.10">
    <property type="entry name" value="Ribonuclease H-like superfamily/Ribonuclease H"/>
    <property type="match status" value="1"/>
</dbReference>
<organism evidence="2 3">
    <name type="scientific">Acidovorax carolinensis</name>
    <dbReference type="NCBI Taxonomy" id="553814"/>
    <lineage>
        <taxon>Bacteria</taxon>
        <taxon>Pseudomonadati</taxon>
        <taxon>Pseudomonadota</taxon>
        <taxon>Betaproteobacteria</taxon>
        <taxon>Burkholderiales</taxon>
        <taxon>Comamonadaceae</taxon>
        <taxon>Acidovorax</taxon>
    </lineage>
</organism>
<dbReference type="Pfam" id="PF10108">
    <property type="entry name" value="DNA_pol_B_exo2"/>
    <property type="match status" value="1"/>
</dbReference>
<dbReference type="InterPro" id="IPR036397">
    <property type="entry name" value="RNaseH_sf"/>
</dbReference>
<evidence type="ECO:0000313" key="2">
    <source>
        <dbReference type="EMBL" id="ART52656.1"/>
    </source>
</evidence>